<keyword evidence="2" id="KW-1185">Reference proteome</keyword>
<dbReference type="AlphaFoldDB" id="A0A239K589"/>
<dbReference type="EMBL" id="FZOQ01000026">
    <property type="protein sequence ID" value="SNT13181.1"/>
    <property type="molecule type" value="Genomic_DNA"/>
</dbReference>
<evidence type="ECO:0000313" key="1">
    <source>
        <dbReference type="EMBL" id="SNT13181.1"/>
    </source>
</evidence>
<protein>
    <submittedName>
        <fullName evidence="1">Uncharacterized protein</fullName>
    </submittedName>
</protein>
<dbReference type="Proteomes" id="UP000198432">
    <property type="component" value="Unassembled WGS sequence"/>
</dbReference>
<proteinExistence type="predicted"/>
<evidence type="ECO:0000313" key="2">
    <source>
        <dbReference type="Proteomes" id="UP000198432"/>
    </source>
</evidence>
<reference evidence="2" key="1">
    <citation type="submission" date="2017-06" db="EMBL/GenBank/DDBJ databases">
        <authorList>
            <person name="Varghese N."/>
            <person name="Submissions S."/>
        </authorList>
    </citation>
    <scope>NUCLEOTIDE SEQUENCE [LARGE SCALE GENOMIC DNA]</scope>
    <source>
        <strain evidence="2">NKM1</strain>
    </source>
</reference>
<gene>
    <name evidence="1" type="ORF">SAMN06296052_12628</name>
</gene>
<name>A0A239K589_9BACT</name>
<organism evidence="1 2">
    <name type="scientific">Pontibacter ummariensis</name>
    <dbReference type="NCBI Taxonomy" id="1610492"/>
    <lineage>
        <taxon>Bacteria</taxon>
        <taxon>Pseudomonadati</taxon>
        <taxon>Bacteroidota</taxon>
        <taxon>Cytophagia</taxon>
        <taxon>Cytophagales</taxon>
        <taxon>Hymenobacteraceae</taxon>
        <taxon>Pontibacter</taxon>
    </lineage>
</organism>
<sequence length="57" mass="6839">MQRCSFRFKLLSISVETVLALVDYSFDCYFFSLNYYLYSYMEAGLEYTFISRDDLSL</sequence>
<accession>A0A239K589</accession>